<proteinExistence type="predicted"/>
<dbReference type="AlphaFoldDB" id="E3KMF5"/>
<dbReference type="Pfam" id="PF00098">
    <property type="entry name" value="zf-CCHC"/>
    <property type="match status" value="1"/>
</dbReference>
<dbReference type="KEGG" id="pgr:PGTG_11836"/>
<feature type="region of interest" description="Disordered" evidence="3">
    <location>
        <begin position="89"/>
        <end position="117"/>
    </location>
</feature>
<keyword evidence="1" id="KW-0507">mRNA processing</keyword>
<organism evidence="5 6">
    <name type="scientific">Puccinia graminis f. sp. tritici (strain CRL 75-36-700-3 / race SCCL)</name>
    <name type="common">Black stem rust fungus</name>
    <dbReference type="NCBI Taxonomy" id="418459"/>
    <lineage>
        <taxon>Eukaryota</taxon>
        <taxon>Fungi</taxon>
        <taxon>Dikarya</taxon>
        <taxon>Basidiomycota</taxon>
        <taxon>Pucciniomycotina</taxon>
        <taxon>Pucciniomycetes</taxon>
        <taxon>Pucciniales</taxon>
        <taxon>Pucciniaceae</taxon>
        <taxon>Puccinia</taxon>
    </lineage>
</organism>
<dbReference type="InterPro" id="IPR001878">
    <property type="entry name" value="Znf_CCHC"/>
</dbReference>
<reference evidence="6" key="2">
    <citation type="journal article" date="2011" name="Proc. Natl. Acad. Sci. U.S.A.">
        <title>Obligate biotrophy features unraveled by the genomic analysis of rust fungi.</title>
        <authorList>
            <person name="Duplessis S."/>
            <person name="Cuomo C.A."/>
            <person name="Lin Y.-C."/>
            <person name="Aerts A."/>
            <person name="Tisserant E."/>
            <person name="Veneault-Fourrey C."/>
            <person name="Joly D.L."/>
            <person name="Hacquard S."/>
            <person name="Amselem J."/>
            <person name="Cantarel B.L."/>
            <person name="Chiu R."/>
            <person name="Coutinho P.M."/>
            <person name="Feau N."/>
            <person name="Field M."/>
            <person name="Frey P."/>
            <person name="Gelhaye E."/>
            <person name="Goldberg J."/>
            <person name="Grabherr M.G."/>
            <person name="Kodira C.D."/>
            <person name="Kohler A."/>
            <person name="Kuees U."/>
            <person name="Lindquist E.A."/>
            <person name="Lucas S.M."/>
            <person name="Mago R."/>
            <person name="Mauceli E."/>
            <person name="Morin E."/>
            <person name="Murat C."/>
            <person name="Pangilinan J.L."/>
            <person name="Park R."/>
            <person name="Pearson M."/>
            <person name="Quesneville H."/>
            <person name="Rouhier N."/>
            <person name="Sakthikumar S."/>
            <person name="Salamov A.A."/>
            <person name="Schmutz J."/>
            <person name="Selles B."/>
            <person name="Shapiro H."/>
            <person name="Tanguay P."/>
            <person name="Tuskan G.A."/>
            <person name="Henrissat B."/>
            <person name="Van de Peer Y."/>
            <person name="Rouze P."/>
            <person name="Ellis J.G."/>
            <person name="Dodds P.N."/>
            <person name="Schein J.E."/>
            <person name="Zhong S."/>
            <person name="Hamelin R.C."/>
            <person name="Grigoriev I.V."/>
            <person name="Szabo L.J."/>
            <person name="Martin F."/>
        </authorList>
    </citation>
    <scope>NUCLEOTIDE SEQUENCE [LARGE SCALE GENOMIC DNA]</scope>
    <source>
        <strain evidence="6">CRL 75-36-700-3 / race SCCL</strain>
    </source>
</reference>
<evidence type="ECO:0000259" key="4">
    <source>
        <dbReference type="PROSITE" id="PS50158"/>
    </source>
</evidence>
<sequence length="436" mass="49185">MSHSEPEDYKTPSRSTDIAGLIAKLTPNAQAARASLEQQVQNASADGRRTLRTLIDPQLPTRPFTSKTSKGKNRMTSIDDIQETVFQPRITGPEATKRDARPTSRQEAHRHMDNPPHLQEKSDIAALITELREQRISDRHCLVKEEERSRKRAVLDEQLKILNVVTSMRKKNLAMQTTSSPVENTPERRFRNACIALGIINVLIHPDLLWDVIRLDAASDVYEKLVYKFRSLSQEAQLNAWNQFININPENTTSTAVLYSEFNDAIKSFVEMEISLTADEIMGLILQSNIKNPTLKSIVDCKVDVLMNARDATPNPHQSHTPSFAELMKILDTARVEMNLENRLKTSETTTFRTLVDTDGGHDEHNTTLSKEVDMLAISKKSHCYICKKEGHIAPNCPVKRRGQSFGQTPQARATNTPYPPSTGHYATLRYLTTNC</sequence>
<dbReference type="Proteomes" id="UP000008783">
    <property type="component" value="Unassembled WGS sequence"/>
</dbReference>
<name>E3KMF5_PUCGT</name>
<evidence type="ECO:0000313" key="6">
    <source>
        <dbReference type="Proteomes" id="UP000008783"/>
    </source>
</evidence>
<reference key="1">
    <citation type="submission" date="2007-01" db="EMBL/GenBank/DDBJ databases">
        <title>The Genome Sequence of Puccinia graminis f. sp. tritici Strain CRL 75-36-700-3.</title>
        <authorList>
            <consortium name="The Broad Institute Genome Sequencing Platform"/>
            <person name="Birren B."/>
            <person name="Lander E."/>
            <person name="Galagan J."/>
            <person name="Nusbaum C."/>
            <person name="Devon K."/>
            <person name="Cuomo C."/>
            <person name="Jaffe D."/>
            <person name="Butler J."/>
            <person name="Alvarez P."/>
            <person name="Gnerre S."/>
            <person name="Grabherr M."/>
            <person name="Mauceli E."/>
            <person name="Brockman W."/>
            <person name="Young S."/>
            <person name="LaButti K."/>
            <person name="Sykes S."/>
            <person name="DeCaprio D."/>
            <person name="Crawford M."/>
            <person name="Koehrsen M."/>
            <person name="Engels R."/>
            <person name="Montgomery P."/>
            <person name="Pearson M."/>
            <person name="Howarth C."/>
            <person name="Larson L."/>
            <person name="White J."/>
            <person name="Zeng Q."/>
            <person name="Kodira C."/>
            <person name="Yandava C."/>
            <person name="Alvarado L."/>
            <person name="O'Leary S."/>
            <person name="Szabo L."/>
            <person name="Dean R."/>
            <person name="Schein J."/>
        </authorList>
    </citation>
    <scope>NUCLEOTIDE SEQUENCE</scope>
    <source>
        <strain>CRL 75-36-700-3</strain>
    </source>
</reference>
<dbReference type="SUPFAM" id="SSF57756">
    <property type="entry name" value="Retrovirus zinc finger-like domains"/>
    <property type="match status" value="1"/>
</dbReference>
<dbReference type="HOGENOM" id="CLU_628724_0_0_1"/>
<dbReference type="InterPro" id="IPR036875">
    <property type="entry name" value="Znf_CCHC_sf"/>
</dbReference>
<feature type="domain" description="CCHC-type" evidence="4">
    <location>
        <begin position="384"/>
        <end position="398"/>
    </location>
</feature>
<evidence type="ECO:0000313" key="5">
    <source>
        <dbReference type="EMBL" id="EFP85480.2"/>
    </source>
</evidence>
<evidence type="ECO:0000256" key="2">
    <source>
        <dbReference type="PROSITE-ProRule" id="PRU00047"/>
    </source>
</evidence>
<keyword evidence="2" id="KW-0863">Zinc-finger</keyword>
<keyword evidence="6" id="KW-1185">Reference proteome</keyword>
<dbReference type="EMBL" id="DS178295">
    <property type="protein sequence ID" value="EFP85480.2"/>
    <property type="molecule type" value="Genomic_DNA"/>
</dbReference>
<dbReference type="GO" id="GO:0006397">
    <property type="term" value="P:mRNA processing"/>
    <property type="evidence" value="ECO:0007669"/>
    <property type="project" value="UniProtKB-KW"/>
</dbReference>
<dbReference type="InParanoid" id="E3KMF5"/>
<accession>E3KMF5</accession>
<dbReference type="GO" id="GO:0003676">
    <property type="term" value="F:nucleic acid binding"/>
    <property type="evidence" value="ECO:0007669"/>
    <property type="project" value="InterPro"/>
</dbReference>
<dbReference type="GeneID" id="10544032"/>
<keyword evidence="2" id="KW-0479">Metal-binding</keyword>
<dbReference type="RefSeq" id="XP_003329899.2">
    <property type="nucleotide sequence ID" value="XM_003329851.2"/>
</dbReference>
<dbReference type="PROSITE" id="PS50158">
    <property type="entry name" value="ZF_CCHC"/>
    <property type="match status" value="1"/>
</dbReference>
<dbReference type="Gene3D" id="4.10.60.10">
    <property type="entry name" value="Zinc finger, CCHC-type"/>
    <property type="match status" value="1"/>
</dbReference>
<dbReference type="SMART" id="SM00343">
    <property type="entry name" value="ZnF_C2HC"/>
    <property type="match status" value="1"/>
</dbReference>
<feature type="compositionally biased region" description="Basic and acidic residues" evidence="3">
    <location>
        <begin position="95"/>
        <end position="117"/>
    </location>
</feature>
<keyword evidence="2" id="KW-0862">Zinc</keyword>
<dbReference type="GO" id="GO:0008270">
    <property type="term" value="F:zinc ion binding"/>
    <property type="evidence" value="ECO:0007669"/>
    <property type="project" value="UniProtKB-KW"/>
</dbReference>
<dbReference type="VEuPathDB" id="FungiDB:PGTG_11836"/>
<dbReference type="OrthoDB" id="2507272at2759"/>
<gene>
    <name evidence="5" type="ORF">PGTG_11836</name>
</gene>
<evidence type="ECO:0000256" key="1">
    <source>
        <dbReference type="ARBA" id="ARBA00022664"/>
    </source>
</evidence>
<protein>
    <recommendedName>
        <fullName evidence="4">CCHC-type domain-containing protein</fullName>
    </recommendedName>
</protein>
<evidence type="ECO:0000256" key="3">
    <source>
        <dbReference type="SAM" id="MobiDB-lite"/>
    </source>
</evidence>